<dbReference type="Proteomes" id="UP000009138">
    <property type="component" value="Unassembled WGS sequence"/>
</dbReference>
<organism evidence="1 2">
    <name type="scientific">Rhizopus delemar (strain RA 99-880 / ATCC MYA-4621 / FGSC 9543 / NRRL 43880)</name>
    <name type="common">Mucormycosis agent</name>
    <name type="synonym">Rhizopus arrhizus var. delemar</name>
    <dbReference type="NCBI Taxonomy" id="246409"/>
    <lineage>
        <taxon>Eukaryota</taxon>
        <taxon>Fungi</taxon>
        <taxon>Fungi incertae sedis</taxon>
        <taxon>Mucoromycota</taxon>
        <taxon>Mucoromycotina</taxon>
        <taxon>Mucoromycetes</taxon>
        <taxon>Mucorales</taxon>
        <taxon>Mucorineae</taxon>
        <taxon>Rhizopodaceae</taxon>
        <taxon>Rhizopus</taxon>
    </lineage>
</organism>
<evidence type="ECO:0000313" key="1">
    <source>
        <dbReference type="EMBL" id="EIE89409.1"/>
    </source>
</evidence>
<dbReference type="RefSeq" id="XP_067524805.1">
    <property type="nucleotide sequence ID" value="XM_067668704.1"/>
</dbReference>
<name>I1CLS9_RHIO9</name>
<dbReference type="GeneID" id="93621085"/>
<dbReference type="InParanoid" id="I1CLS9"/>
<protein>
    <submittedName>
        <fullName evidence="1">Uncharacterized protein</fullName>
    </submittedName>
</protein>
<evidence type="ECO:0000313" key="2">
    <source>
        <dbReference type="Proteomes" id="UP000009138"/>
    </source>
</evidence>
<accession>I1CLS9</accession>
<proteinExistence type="predicted"/>
<keyword evidence="2" id="KW-1185">Reference proteome</keyword>
<sequence length="66" mass="7961">MKTYDQKLIHKCKHLICINIEKFKRIEISTKSKRSSKVHHLMLISDEDYIIGIQKIGHKRNKLSWR</sequence>
<reference evidence="1 2" key="1">
    <citation type="journal article" date="2009" name="PLoS Genet.">
        <title>Genomic analysis of the basal lineage fungus Rhizopus oryzae reveals a whole-genome duplication.</title>
        <authorList>
            <person name="Ma L.-J."/>
            <person name="Ibrahim A.S."/>
            <person name="Skory C."/>
            <person name="Grabherr M.G."/>
            <person name="Burger G."/>
            <person name="Butler M."/>
            <person name="Elias M."/>
            <person name="Idnurm A."/>
            <person name="Lang B.F."/>
            <person name="Sone T."/>
            <person name="Abe A."/>
            <person name="Calvo S.E."/>
            <person name="Corrochano L.M."/>
            <person name="Engels R."/>
            <person name="Fu J."/>
            <person name="Hansberg W."/>
            <person name="Kim J.-M."/>
            <person name="Kodira C.D."/>
            <person name="Koehrsen M.J."/>
            <person name="Liu B."/>
            <person name="Miranda-Saavedra D."/>
            <person name="O'Leary S."/>
            <person name="Ortiz-Castellanos L."/>
            <person name="Poulter R."/>
            <person name="Rodriguez-Romero J."/>
            <person name="Ruiz-Herrera J."/>
            <person name="Shen Y.-Q."/>
            <person name="Zeng Q."/>
            <person name="Galagan J."/>
            <person name="Birren B.W."/>
            <person name="Cuomo C.A."/>
            <person name="Wickes B.L."/>
        </authorList>
    </citation>
    <scope>NUCLEOTIDE SEQUENCE [LARGE SCALE GENOMIC DNA]</scope>
    <source>
        <strain evidence="2">RA 99-880 / ATCC MYA-4621 / FGSC 9543 / NRRL 43880</strain>
    </source>
</reference>
<dbReference type="AlphaFoldDB" id="I1CLS9"/>
<gene>
    <name evidence="1" type="ORF">RO3G_14120</name>
</gene>
<dbReference type="VEuPathDB" id="FungiDB:RO3G_14120"/>
<dbReference type="EMBL" id="CH476744">
    <property type="protein sequence ID" value="EIE89409.1"/>
    <property type="molecule type" value="Genomic_DNA"/>
</dbReference>